<keyword evidence="4" id="KW-0560">Oxidoreductase</keyword>
<protein>
    <recommendedName>
        <fullName evidence="6">FAD-binding domain-containing protein</fullName>
    </recommendedName>
</protein>
<keyword evidence="2" id="KW-0285">Flavoprotein</keyword>
<proteinExistence type="inferred from homology"/>
<evidence type="ECO:0000313" key="7">
    <source>
        <dbReference type="EMBL" id="KAK5703976.1"/>
    </source>
</evidence>
<evidence type="ECO:0000256" key="2">
    <source>
        <dbReference type="ARBA" id="ARBA00022630"/>
    </source>
</evidence>
<dbReference type="Gene3D" id="3.50.50.60">
    <property type="entry name" value="FAD/NAD(P)-binding domain"/>
    <property type="match status" value="1"/>
</dbReference>
<dbReference type="AlphaFoldDB" id="A0AAN7ZPR8"/>
<evidence type="ECO:0000259" key="6">
    <source>
        <dbReference type="Pfam" id="PF01494"/>
    </source>
</evidence>
<evidence type="ECO:0000256" key="3">
    <source>
        <dbReference type="ARBA" id="ARBA00022827"/>
    </source>
</evidence>
<keyword evidence="5" id="KW-0503">Monooxygenase</keyword>
<keyword evidence="3" id="KW-0274">FAD</keyword>
<dbReference type="Proteomes" id="UP001310594">
    <property type="component" value="Unassembled WGS sequence"/>
</dbReference>
<dbReference type="PANTHER" id="PTHR13789">
    <property type="entry name" value="MONOOXYGENASE"/>
    <property type="match status" value="1"/>
</dbReference>
<dbReference type="InterPro" id="IPR050493">
    <property type="entry name" value="FAD-dep_Monooxygenase_BioMet"/>
</dbReference>
<evidence type="ECO:0000313" key="8">
    <source>
        <dbReference type="Proteomes" id="UP001310594"/>
    </source>
</evidence>
<sequence>MGSAENQHVLQCAVVGAGIAGLGAAIALRRAGHDVEIFEKSTLKREIGAAITLTPNGNLVLDRWGFDAKRARQTMKEQYRILDHQTLEVIEQDSFDSVGAEYGHPFDAYHRVDMHEEIRRLAEQAGAVLRLGSQAVGVDCEKGVIKFHDGSVVTKDLVVIADGIKSRFVDVVSGDHVPTQKTGKSVYRTLIPFDRIMQDPLIAPIFYQQKSGFCSFINRESHMFFVTYPCRNDEVCNLAIFHDTKPHQANNEHWHSPATIEDALELLEGCHPAWPALVRHADSMNCYVVGRRDVIPRMTNGKVVLIGDAAHPMQPTHAQGGSMSLEDAAAFEVLFSSWSKEDSVEKRLALFNQLRLPRNVVTQLCSNAMFYMIASGDVDEGDAFMAALRQYWDGPLLPLSSKSWSKPIRDFFYGYDAFAEAEKALKYKDEPNGLPDGVIKHFGVSKGP</sequence>
<dbReference type="PRINTS" id="PR00420">
    <property type="entry name" value="RNGMNOXGNASE"/>
</dbReference>
<dbReference type="InterPro" id="IPR002938">
    <property type="entry name" value="FAD-bd"/>
</dbReference>
<gene>
    <name evidence="7" type="ORF">LTR97_002989</name>
</gene>
<name>A0AAN7ZPR8_9PEZI</name>
<dbReference type="SUPFAM" id="SSF51905">
    <property type="entry name" value="FAD/NAD(P)-binding domain"/>
    <property type="match status" value="1"/>
</dbReference>
<dbReference type="Pfam" id="PF01494">
    <property type="entry name" value="FAD_binding_3"/>
    <property type="match status" value="1"/>
</dbReference>
<comment type="similarity">
    <text evidence="1">Belongs to the paxM FAD-dependent monooxygenase family.</text>
</comment>
<dbReference type="GO" id="GO:0071949">
    <property type="term" value="F:FAD binding"/>
    <property type="evidence" value="ECO:0007669"/>
    <property type="project" value="InterPro"/>
</dbReference>
<evidence type="ECO:0000256" key="4">
    <source>
        <dbReference type="ARBA" id="ARBA00023002"/>
    </source>
</evidence>
<organism evidence="7 8">
    <name type="scientific">Elasticomyces elasticus</name>
    <dbReference type="NCBI Taxonomy" id="574655"/>
    <lineage>
        <taxon>Eukaryota</taxon>
        <taxon>Fungi</taxon>
        <taxon>Dikarya</taxon>
        <taxon>Ascomycota</taxon>
        <taxon>Pezizomycotina</taxon>
        <taxon>Dothideomycetes</taxon>
        <taxon>Dothideomycetidae</taxon>
        <taxon>Mycosphaerellales</taxon>
        <taxon>Teratosphaeriaceae</taxon>
        <taxon>Elasticomyces</taxon>
    </lineage>
</organism>
<feature type="domain" description="FAD-binding" evidence="6">
    <location>
        <begin position="11"/>
        <end position="358"/>
    </location>
</feature>
<dbReference type="EMBL" id="JAVRQU010000004">
    <property type="protein sequence ID" value="KAK5703976.1"/>
    <property type="molecule type" value="Genomic_DNA"/>
</dbReference>
<accession>A0AAN7ZPR8</accession>
<dbReference type="GO" id="GO:0004497">
    <property type="term" value="F:monooxygenase activity"/>
    <property type="evidence" value="ECO:0007669"/>
    <property type="project" value="UniProtKB-KW"/>
</dbReference>
<dbReference type="InterPro" id="IPR036188">
    <property type="entry name" value="FAD/NAD-bd_sf"/>
</dbReference>
<comment type="caution">
    <text evidence="7">The sequence shown here is derived from an EMBL/GenBank/DDBJ whole genome shotgun (WGS) entry which is preliminary data.</text>
</comment>
<dbReference type="PANTHER" id="PTHR13789:SF215">
    <property type="entry name" value="FAD-BINDING DOMAIN-CONTAINING PROTEIN-RELATED"/>
    <property type="match status" value="1"/>
</dbReference>
<dbReference type="SUPFAM" id="SSF54373">
    <property type="entry name" value="FAD-linked reductases, C-terminal domain"/>
    <property type="match status" value="1"/>
</dbReference>
<reference evidence="7" key="1">
    <citation type="submission" date="2023-08" db="EMBL/GenBank/DDBJ databases">
        <title>Black Yeasts Isolated from many extreme environments.</title>
        <authorList>
            <person name="Coleine C."/>
            <person name="Stajich J.E."/>
            <person name="Selbmann L."/>
        </authorList>
    </citation>
    <scope>NUCLEOTIDE SEQUENCE</scope>
    <source>
        <strain evidence="7">CCFEE 5810</strain>
    </source>
</reference>
<evidence type="ECO:0000256" key="5">
    <source>
        <dbReference type="ARBA" id="ARBA00023033"/>
    </source>
</evidence>
<evidence type="ECO:0000256" key="1">
    <source>
        <dbReference type="ARBA" id="ARBA00007992"/>
    </source>
</evidence>